<dbReference type="SUPFAM" id="SSF54909">
    <property type="entry name" value="Dimeric alpha+beta barrel"/>
    <property type="match status" value="1"/>
</dbReference>
<keyword evidence="1" id="KW-0560">Oxidoreductase</keyword>
<dbReference type="InterPro" id="IPR007138">
    <property type="entry name" value="ABM_dom"/>
</dbReference>
<evidence type="ECO:0000313" key="2">
    <source>
        <dbReference type="Proteomes" id="UP000325576"/>
    </source>
</evidence>
<sequence length="94" mass="10831">MIRVLVPTTVEQGDLAEVLRLYDELVTETRKEDGCINYELLQRTDNPCELVLAEEWESQEHLDAHTHTEHFVRLVEALDKLETAAPAQIFTKVL</sequence>
<dbReference type="InterPro" id="IPR050744">
    <property type="entry name" value="AI-2_Isomerase_LsrG"/>
</dbReference>
<dbReference type="PANTHER" id="PTHR33336:SF3">
    <property type="entry name" value="ABM DOMAIN-CONTAINING PROTEIN"/>
    <property type="match status" value="1"/>
</dbReference>
<accession>A0A0C3A6E1</accession>
<dbReference type="GO" id="GO:0004497">
    <property type="term" value="F:monooxygenase activity"/>
    <property type="evidence" value="ECO:0007669"/>
    <property type="project" value="UniProtKB-KW"/>
</dbReference>
<dbReference type="PANTHER" id="PTHR33336">
    <property type="entry name" value="QUINOL MONOOXYGENASE YGIN-RELATED"/>
    <property type="match status" value="1"/>
</dbReference>
<dbReference type="InterPro" id="IPR011008">
    <property type="entry name" value="Dimeric_a/b-barrel"/>
</dbReference>
<dbReference type="PROSITE" id="PS51725">
    <property type="entry name" value="ABM"/>
    <property type="match status" value="1"/>
</dbReference>
<dbReference type="Proteomes" id="UP000325576">
    <property type="component" value="Unassembled WGS sequence"/>
</dbReference>
<dbReference type="KEGG" id="reb:XU06_17975"/>
<comment type="caution">
    <text evidence="1">The sequence shown here is derived from an EMBL/GenBank/DDBJ whole genome shotgun (WGS) entry which is preliminary data.</text>
</comment>
<proteinExistence type="predicted"/>
<dbReference type="Gene3D" id="3.30.70.100">
    <property type="match status" value="1"/>
</dbReference>
<name>A0A0C3A6E1_RHOER</name>
<organism evidence="1 2">
    <name type="scientific">Rhodococcus erythropolis</name>
    <name type="common">Arthrobacter picolinophilus</name>
    <dbReference type="NCBI Taxonomy" id="1833"/>
    <lineage>
        <taxon>Bacteria</taxon>
        <taxon>Bacillati</taxon>
        <taxon>Actinomycetota</taxon>
        <taxon>Actinomycetes</taxon>
        <taxon>Mycobacteriales</taxon>
        <taxon>Nocardiaceae</taxon>
        <taxon>Rhodococcus</taxon>
        <taxon>Rhodococcus erythropolis group</taxon>
    </lineage>
</organism>
<keyword evidence="1" id="KW-0503">Monooxygenase</keyword>
<gene>
    <name evidence="1" type="ORF">BS297_03915</name>
</gene>
<protein>
    <submittedName>
        <fullName evidence="1">Antibiotic biosynthesis monooxygenase</fullName>
    </submittedName>
</protein>
<dbReference type="GO" id="GO:0005829">
    <property type="term" value="C:cytosol"/>
    <property type="evidence" value="ECO:0007669"/>
    <property type="project" value="TreeGrafter"/>
</dbReference>
<dbReference type="EMBL" id="MRBO01000142">
    <property type="protein sequence ID" value="KAB2586698.1"/>
    <property type="molecule type" value="Genomic_DNA"/>
</dbReference>
<dbReference type="AlphaFoldDB" id="A0A0C3A6E1"/>
<reference evidence="1 2" key="1">
    <citation type="journal article" date="2017" name="Poromechanics V (2013)">
        <title>Genomic Characterization of the Arsenic-Tolerant Actinobacterium, &lt;i&gt;Rhodococcus erythropolis&lt;/i&gt; S43.</title>
        <authorList>
            <person name="Retamal-Morales G."/>
            <person name="Mehnert M."/>
            <person name="Schwabe R."/>
            <person name="Tischler D."/>
            <person name="Schloemann M."/>
            <person name="Levican G.J."/>
        </authorList>
    </citation>
    <scope>NUCLEOTIDE SEQUENCE [LARGE SCALE GENOMIC DNA]</scope>
    <source>
        <strain evidence="1 2">S43</strain>
    </source>
</reference>
<evidence type="ECO:0000313" key="1">
    <source>
        <dbReference type="EMBL" id="KAB2586698.1"/>
    </source>
</evidence>
<dbReference type="Pfam" id="PF03992">
    <property type="entry name" value="ABM"/>
    <property type="match status" value="1"/>
</dbReference>